<dbReference type="InterPro" id="IPR012545">
    <property type="entry name" value="DUF1697"/>
</dbReference>
<dbReference type="PIRSF" id="PIRSF008502">
    <property type="entry name" value="UCP008502"/>
    <property type="match status" value="1"/>
</dbReference>
<dbReference type="Pfam" id="PF08002">
    <property type="entry name" value="DUF1697"/>
    <property type="match status" value="1"/>
</dbReference>
<dbReference type="Proteomes" id="UP000309848">
    <property type="component" value="Unassembled WGS sequence"/>
</dbReference>
<comment type="caution">
    <text evidence="1">The sequence shown here is derived from an EMBL/GenBank/DDBJ whole genome shotgun (WGS) entry which is preliminary data.</text>
</comment>
<dbReference type="Gene3D" id="3.30.70.1280">
    <property type="entry name" value="SP0830-like domains"/>
    <property type="match status" value="1"/>
</dbReference>
<name>A0A4S1W8K9_9SPHN</name>
<dbReference type="AlphaFoldDB" id="A0A4S1W8K9"/>
<dbReference type="PANTHER" id="PTHR36439:SF1">
    <property type="entry name" value="DUF1697 DOMAIN-CONTAINING PROTEIN"/>
    <property type="match status" value="1"/>
</dbReference>
<dbReference type="EMBL" id="SRXU01000009">
    <property type="protein sequence ID" value="TGX38763.1"/>
    <property type="molecule type" value="Genomic_DNA"/>
</dbReference>
<organism evidence="1 2">
    <name type="scientific">Sphingomonas naasensis</name>
    <dbReference type="NCBI Taxonomy" id="1344951"/>
    <lineage>
        <taxon>Bacteria</taxon>
        <taxon>Pseudomonadati</taxon>
        <taxon>Pseudomonadota</taxon>
        <taxon>Alphaproteobacteria</taxon>
        <taxon>Sphingomonadales</taxon>
        <taxon>Sphingomonadaceae</taxon>
        <taxon>Sphingomonas</taxon>
    </lineage>
</organism>
<reference evidence="1 2" key="1">
    <citation type="submission" date="2019-04" db="EMBL/GenBank/DDBJ databases">
        <title>Sphingomonas psychrotolerans sp. nov., isolated from soil in the Tianshan Mountains, Xinjiang, China.</title>
        <authorList>
            <person name="Luo Y."/>
            <person name="Sheng H."/>
        </authorList>
    </citation>
    <scope>NUCLEOTIDE SEQUENCE [LARGE SCALE GENOMIC DNA]</scope>
    <source>
        <strain evidence="1 2">KIS18-15</strain>
    </source>
</reference>
<dbReference type="PANTHER" id="PTHR36439">
    <property type="entry name" value="BLL4334 PROTEIN"/>
    <property type="match status" value="1"/>
</dbReference>
<keyword evidence="2" id="KW-1185">Reference proteome</keyword>
<evidence type="ECO:0000313" key="1">
    <source>
        <dbReference type="EMBL" id="TGX38763.1"/>
    </source>
</evidence>
<dbReference type="OrthoDB" id="9806494at2"/>
<gene>
    <name evidence="1" type="ORF">E5A74_18215</name>
</gene>
<proteinExistence type="predicted"/>
<sequence>MKWAAMLRGINLGKRQLKSAELKAVVEGMGFTEVKTILASGNVVFEAGDAKPEAIERDLHAALEKATGLKSEVFVRDRAELAELVENNPFPAEARERPSFLVVSFHREPVDKAAIERVAHCYDGPERMVVIDRELVTDFPDGQGRSNLIPVMQKAKLSQANTGRNWNTVLKLLAALDG</sequence>
<protein>
    <submittedName>
        <fullName evidence="1">DUF1697 domain-containing protein</fullName>
    </submittedName>
</protein>
<evidence type="ECO:0000313" key="2">
    <source>
        <dbReference type="Proteomes" id="UP000309848"/>
    </source>
</evidence>
<accession>A0A4S1W8K9</accession>
<dbReference type="SUPFAM" id="SSF160379">
    <property type="entry name" value="SP0830-like"/>
    <property type="match status" value="1"/>
</dbReference>
<dbReference type="RefSeq" id="WP_135987057.1">
    <property type="nucleotide sequence ID" value="NZ_JAASQM010000003.1"/>
</dbReference>